<accession>A0A8H6X2Z2</accession>
<reference evidence="2" key="1">
    <citation type="submission" date="2020-05" db="EMBL/GenBank/DDBJ databases">
        <title>Mycena genomes resolve the evolution of fungal bioluminescence.</title>
        <authorList>
            <person name="Tsai I.J."/>
        </authorList>
    </citation>
    <scope>NUCLEOTIDE SEQUENCE</scope>
    <source>
        <strain evidence="2">160909Yilan</strain>
    </source>
</reference>
<evidence type="ECO:0000256" key="1">
    <source>
        <dbReference type="SAM" id="MobiDB-lite"/>
    </source>
</evidence>
<proteinExistence type="predicted"/>
<feature type="region of interest" description="Disordered" evidence="1">
    <location>
        <begin position="144"/>
        <end position="182"/>
    </location>
</feature>
<organism evidence="2 3">
    <name type="scientific">Mycena sanguinolenta</name>
    <dbReference type="NCBI Taxonomy" id="230812"/>
    <lineage>
        <taxon>Eukaryota</taxon>
        <taxon>Fungi</taxon>
        <taxon>Dikarya</taxon>
        <taxon>Basidiomycota</taxon>
        <taxon>Agaricomycotina</taxon>
        <taxon>Agaricomycetes</taxon>
        <taxon>Agaricomycetidae</taxon>
        <taxon>Agaricales</taxon>
        <taxon>Marasmiineae</taxon>
        <taxon>Mycenaceae</taxon>
        <taxon>Mycena</taxon>
    </lineage>
</organism>
<comment type="caution">
    <text evidence="2">The sequence shown here is derived from an EMBL/GenBank/DDBJ whole genome shotgun (WGS) entry which is preliminary data.</text>
</comment>
<dbReference type="AlphaFoldDB" id="A0A8H6X2Z2"/>
<gene>
    <name evidence="2" type="ORF">MSAN_02420600</name>
</gene>
<feature type="region of interest" description="Disordered" evidence="1">
    <location>
        <begin position="28"/>
        <end position="50"/>
    </location>
</feature>
<dbReference type="EMBL" id="JACAZH010000056">
    <property type="protein sequence ID" value="KAF7333261.1"/>
    <property type="molecule type" value="Genomic_DNA"/>
</dbReference>
<name>A0A8H6X2Z2_9AGAR</name>
<sequence length="329" mass="35897">MLEVAVYSLAFRAVPYAPPSRFSPSPLPLNASPPHLRPSPSASSSLAVRATTPTGATAVFDVAAPSHVCAPRRTRPSPLFPTSRHPALPLLCLRVPPPFSTSPRPDAHATGLSTQHHPAPLLLESCPPPNASAPRLGPRRRLTRCHRTFRRRRSSPRWKRRQGRDPTSAPRLRLSPSSLPELPLRPSTPPFLFSTPAALDAAVPFLDVTVLDVAGCLFGTRYCHVVPYRIGHFHVAVCAARLTPATTVSDTAPLRHATCVCRPAFRRRNPWPHDLTVAFDAAGRLCVRWKEAMICRSCPPSTSHTGWYAPLPVRHADYSNVSLLSGVSK</sequence>
<keyword evidence="3" id="KW-1185">Reference proteome</keyword>
<feature type="compositionally biased region" description="Basic residues" evidence="1">
    <location>
        <begin position="144"/>
        <end position="162"/>
    </location>
</feature>
<dbReference type="Proteomes" id="UP000623467">
    <property type="component" value="Unassembled WGS sequence"/>
</dbReference>
<protein>
    <submittedName>
        <fullName evidence="2">Uncharacterized protein</fullName>
    </submittedName>
</protein>
<evidence type="ECO:0000313" key="2">
    <source>
        <dbReference type="EMBL" id="KAF7333261.1"/>
    </source>
</evidence>
<evidence type="ECO:0000313" key="3">
    <source>
        <dbReference type="Proteomes" id="UP000623467"/>
    </source>
</evidence>
<feature type="compositionally biased region" description="Low complexity" evidence="1">
    <location>
        <begin position="166"/>
        <end position="182"/>
    </location>
</feature>